<keyword evidence="3 14" id="KW-0132">Cell division</keyword>
<dbReference type="GO" id="GO:0071897">
    <property type="term" value="P:DNA biosynthetic process"/>
    <property type="evidence" value="ECO:0007669"/>
    <property type="project" value="InterPro"/>
</dbReference>
<keyword evidence="4 14" id="KW-0235">DNA replication</keyword>
<dbReference type="Pfam" id="PF04675">
    <property type="entry name" value="DNA_ligase_A_N"/>
    <property type="match status" value="1"/>
</dbReference>
<feature type="binding site" evidence="14">
    <location>
        <position position="247"/>
    </location>
    <ligand>
        <name>ATP</name>
        <dbReference type="ChEBI" id="CHEBI:30616"/>
    </ligand>
</feature>
<feature type="binding site" evidence="14">
    <location>
        <position position="321"/>
    </location>
    <ligand>
        <name>ATP</name>
        <dbReference type="ChEBI" id="CHEBI:30616"/>
    </ligand>
</feature>
<dbReference type="Pfam" id="PF04679">
    <property type="entry name" value="DNA_ligase_A_C"/>
    <property type="match status" value="1"/>
</dbReference>
<evidence type="ECO:0000256" key="5">
    <source>
        <dbReference type="ARBA" id="ARBA00022723"/>
    </source>
</evidence>
<evidence type="ECO:0000313" key="18">
    <source>
        <dbReference type="Proteomes" id="UP000179270"/>
    </source>
</evidence>
<feature type="binding site" evidence="14">
    <location>
        <position position="254"/>
    </location>
    <ligand>
        <name>ATP</name>
        <dbReference type="ChEBI" id="CHEBI:30616"/>
    </ligand>
</feature>
<evidence type="ECO:0000256" key="14">
    <source>
        <dbReference type="HAMAP-Rule" id="MF_00407"/>
    </source>
</evidence>
<dbReference type="Proteomes" id="UP000179270">
    <property type="component" value="Unassembled WGS sequence"/>
</dbReference>
<dbReference type="FunFam" id="1.10.3260.10:FF:000007">
    <property type="entry name" value="DNA ligase"/>
    <property type="match status" value="1"/>
</dbReference>
<keyword evidence="7 14" id="KW-0227">DNA damage</keyword>
<dbReference type="InterPro" id="IPR050191">
    <property type="entry name" value="ATP-dep_DNA_ligase"/>
</dbReference>
<evidence type="ECO:0000256" key="11">
    <source>
        <dbReference type="ARBA" id="ARBA00023204"/>
    </source>
</evidence>
<comment type="similarity">
    <text evidence="1 14 15">Belongs to the ATP-dependent DNA ligase family.</text>
</comment>
<comment type="caution">
    <text evidence="17">The sequence shown here is derived from an EMBL/GenBank/DDBJ whole genome shotgun (WGS) entry which is preliminary data.</text>
</comment>
<protein>
    <recommendedName>
        <fullName evidence="14">Probable DNA ligase</fullName>
        <ecNumber evidence="14">6.5.1.1</ecNumber>
    </recommendedName>
    <alternativeName>
        <fullName evidence="14">Polydeoxyribonucleotide synthase [ATP]</fullName>
    </alternativeName>
</protein>
<evidence type="ECO:0000256" key="3">
    <source>
        <dbReference type="ARBA" id="ARBA00022618"/>
    </source>
</evidence>
<name>A0A1F7IGZ4_9BACT</name>
<keyword evidence="8 14" id="KW-0067">ATP-binding</keyword>
<keyword evidence="12 14" id="KW-0131">Cell cycle</keyword>
<dbReference type="InterPro" id="IPR012340">
    <property type="entry name" value="NA-bd_OB-fold"/>
</dbReference>
<dbReference type="CDD" id="cd07901">
    <property type="entry name" value="Adenylation_DNA_ligase_Arch_LigB"/>
    <property type="match status" value="1"/>
</dbReference>
<dbReference type="AlphaFoldDB" id="A0A1F7IGZ4"/>
<evidence type="ECO:0000256" key="6">
    <source>
        <dbReference type="ARBA" id="ARBA00022741"/>
    </source>
</evidence>
<dbReference type="InterPro" id="IPR012309">
    <property type="entry name" value="DNA_ligase_ATP-dep_C"/>
</dbReference>
<accession>A0A1F7IGZ4</accession>
<feature type="binding site" evidence="14">
    <location>
        <position position="291"/>
    </location>
    <ligand>
        <name>ATP</name>
        <dbReference type="ChEBI" id="CHEBI:30616"/>
    </ligand>
</feature>
<dbReference type="Gene3D" id="2.40.50.140">
    <property type="entry name" value="Nucleic acid-binding proteins"/>
    <property type="match status" value="1"/>
</dbReference>
<evidence type="ECO:0000256" key="1">
    <source>
        <dbReference type="ARBA" id="ARBA00007572"/>
    </source>
</evidence>
<feature type="binding site" evidence="14">
    <location>
        <position position="441"/>
    </location>
    <ligand>
        <name>ATP</name>
        <dbReference type="ChEBI" id="CHEBI:30616"/>
    </ligand>
</feature>
<evidence type="ECO:0000256" key="4">
    <source>
        <dbReference type="ARBA" id="ARBA00022705"/>
    </source>
</evidence>
<comment type="cofactor">
    <cofactor evidence="14">
        <name>Mg(2+)</name>
        <dbReference type="ChEBI" id="CHEBI:18420"/>
    </cofactor>
</comment>
<dbReference type="PANTHER" id="PTHR45674:SF4">
    <property type="entry name" value="DNA LIGASE 1"/>
    <property type="match status" value="1"/>
</dbReference>
<keyword evidence="6 14" id="KW-0547">Nucleotide-binding</keyword>
<feature type="domain" description="ATP-dependent DNA ligase family profile" evidence="16">
    <location>
        <begin position="349"/>
        <end position="488"/>
    </location>
</feature>
<dbReference type="GO" id="GO:0006273">
    <property type="term" value="P:lagging strand elongation"/>
    <property type="evidence" value="ECO:0007669"/>
    <property type="project" value="TreeGrafter"/>
</dbReference>
<dbReference type="InterPro" id="IPR000977">
    <property type="entry name" value="DNA_ligase_ATP-dep"/>
</dbReference>
<dbReference type="GO" id="GO:0046872">
    <property type="term" value="F:metal ion binding"/>
    <property type="evidence" value="ECO:0007669"/>
    <property type="project" value="UniProtKB-KW"/>
</dbReference>
<organism evidence="17 18">
    <name type="scientific">Candidatus Roizmanbacteria bacterium RIFCSPLOWO2_01_FULL_35_13</name>
    <dbReference type="NCBI Taxonomy" id="1802055"/>
    <lineage>
        <taxon>Bacteria</taxon>
        <taxon>Candidatus Roizmaniibacteriota</taxon>
    </lineage>
</organism>
<keyword evidence="9 14" id="KW-0460">Magnesium</keyword>
<dbReference type="Gene3D" id="3.30.470.30">
    <property type="entry name" value="DNA ligase/mRNA capping enzyme"/>
    <property type="match status" value="1"/>
</dbReference>
<dbReference type="GO" id="GO:0006281">
    <property type="term" value="P:DNA repair"/>
    <property type="evidence" value="ECO:0007669"/>
    <property type="project" value="UniProtKB-UniRule"/>
</dbReference>
<dbReference type="GO" id="GO:0006310">
    <property type="term" value="P:DNA recombination"/>
    <property type="evidence" value="ECO:0007669"/>
    <property type="project" value="UniProtKB-UniRule"/>
</dbReference>
<dbReference type="GO" id="GO:0003677">
    <property type="term" value="F:DNA binding"/>
    <property type="evidence" value="ECO:0007669"/>
    <property type="project" value="InterPro"/>
</dbReference>
<reference evidence="17 18" key="1">
    <citation type="journal article" date="2016" name="Nat. Commun.">
        <title>Thousands of microbial genomes shed light on interconnected biogeochemical processes in an aquifer system.</title>
        <authorList>
            <person name="Anantharaman K."/>
            <person name="Brown C.T."/>
            <person name="Hug L.A."/>
            <person name="Sharon I."/>
            <person name="Castelle C.J."/>
            <person name="Probst A.J."/>
            <person name="Thomas B.C."/>
            <person name="Singh A."/>
            <person name="Wilkins M.J."/>
            <person name="Karaoz U."/>
            <person name="Brodie E.L."/>
            <person name="Williams K.H."/>
            <person name="Hubbard S.S."/>
            <person name="Banfield J.F."/>
        </authorList>
    </citation>
    <scope>NUCLEOTIDE SEQUENCE [LARGE SCALE GENOMIC DNA]</scope>
</reference>
<evidence type="ECO:0000256" key="13">
    <source>
        <dbReference type="ARBA" id="ARBA00034003"/>
    </source>
</evidence>
<dbReference type="NCBIfam" id="TIGR00574">
    <property type="entry name" value="dnl1"/>
    <property type="match status" value="1"/>
</dbReference>
<dbReference type="InterPro" id="IPR022865">
    <property type="entry name" value="DNA_ligae_ATP-dep_bac/arc"/>
</dbReference>
<dbReference type="Pfam" id="PF01068">
    <property type="entry name" value="DNA_ligase_A_M"/>
    <property type="match status" value="1"/>
</dbReference>
<evidence type="ECO:0000256" key="12">
    <source>
        <dbReference type="ARBA" id="ARBA00023306"/>
    </source>
</evidence>
<sequence length="615" mass="70558">MKFSKFAYFVEQIESTSSRLSITYLLAELFKKLDKDEIEKTVYLLQGRLAPLYDSIEFGMAEKMIGRAVSTALQIDKKTFEKEFKKIGDVGRVTEYFKKQFNSLEKKDLSILEVYDNLYKLAVVAKEGSQDVKVQILAKLISQLDSLSCRYLVRIPIGVLRLGFSDMTVLDAFSWMLKGNKSLRPQIEKAYHVRPDLGFISRIIKTVGIDGLKNVKPKLFTPILMMRAERLSSGKEIVEKIGKCAVESKYDGFRLQIHYKKFQETTHKKQTNIKFENPNSNYQAQVKLYSRNLEDVSFMYPDVIDGVKKEIRADEVIFEGEAIGFDPHSGNFLPFQETSQRKRKYGIEEKAKEIPLKLFAFELLYVNGEKYIDIPFSERRKKLLSIIKTTGDIFKDVLLTAPEEITDDAKKLELLFDDAISKGLEGIIAKKLTGVYKPGAREWNWIKFKRSYSSKIDDTIDCLVMGYDYGKGKRTGFGIGAFLVGVYDEKQDKFLTVAKIGTGLTDEEWRELKVKSQKLKVKSKPALYDVDKMVKCDQWISPSIVVEIKADEITRSPVHTAGRKMKSSKSGKAFDVDVPGFALRFPRLQRFRKDKRPEDVTSLKELEKMFAKQSQ</sequence>
<dbReference type="PROSITE" id="PS00333">
    <property type="entry name" value="DNA_LIGASE_A2"/>
    <property type="match status" value="1"/>
</dbReference>
<keyword evidence="11 14" id="KW-0234">DNA repair</keyword>
<dbReference type="InterPro" id="IPR012310">
    <property type="entry name" value="DNA_ligase_ATP-dep_cent"/>
</dbReference>
<dbReference type="SUPFAM" id="SSF117018">
    <property type="entry name" value="ATP-dependent DNA ligase DNA-binding domain"/>
    <property type="match status" value="1"/>
</dbReference>
<evidence type="ECO:0000256" key="15">
    <source>
        <dbReference type="RuleBase" id="RU004196"/>
    </source>
</evidence>
<evidence type="ECO:0000256" key="10">
    <source>
        <dbReference type="ARBA" id="ARBA00023172"/>
    </source>
</evidence>
<dbReference type="HAMAP" id="MF_00407">
    <property type="entry name" value="DNA_ligase"/>
    <property type="match status" value="1"/>
</dbReference>
<dbReference type="InterPro" id="IPR016059">
    <property type="entry name" value="DNA_ligase_ATP-dep_CS"/>
</dbReference>
<dbReference type="EC" id="6.5.1.1" evidence="14"/>
<feature type="binding site" evidence="14">
    <location>
        <position position="361"/>
    </location>
    <ligand>
        <name>ATP</name>
        <dbReference type="ChEBI" id="CHEBI:30616"/>
    </ligand>
</feature>
<dbReference type="GO" id="GO:0005524">
    <property type="term" value="F:ATP binding"/>
    <property type="evidence" value="ECO:0007669"/>
    <property type="project" value="UniProtKB-UniRule"/>
</dbReference>
<dbReference type="EMBL" id="MGAF01000006">
    <property type="protein sequence ID" value="OGK42630.1"/>
    <property type="molecule type" value="Genomic_DNA"/>
</dbReference>
<dbReference type="CDD" id="cd07893">
    <property type="entry name" value="OBF_DNA_ligase"/>
    <property type="match status" value="1"/>
</dbReference>
<gene>
    <name evidence="14" type="primary">lig</name>
    <name evidence="17" type="ORF">A3A74_06365</name>
</gene>
<proteinExistence type="inferred from homology"/>
<dbReference type="SUPFAM" id="SSF56091">
    <property type="entry name" value="DNA ligase/mRNA capping enzyme, catalytic domain"/>
    <property type="match status" value="1"/>
</dbReference>
<feature type="active site" description="N6-AMP-lysine intermediate" evidence="14">
    <location>
        <position position="249"/>
    </location>
</feature>
<evidence type="ECO:0000256" key="7">
    <source>
        <dbReference type="ARBA" id="ARBA00022763"/>
    </source>
</evidence>
<dbReference type="InterPro" id="IPR036599">
    <property type="entry name" value="DNA_ligase_N_sf"/>
</dbReference>
<evidence type="ECO:0000256" key="2">
    <source>
        <dbReference type="ARBA" id="ARBA00022598"/>
    </source>
</evidence>
<comment type="function">
    <text evidence="14">DNA ligase that seals nicks in double-stranded DNA during DNA replication, DNA recombination and DNA repair.</text>
</comment>
<keyword evidence="10 14" id="KW-0233">DNA recombination</keyword>
<keyword evidence="5 14" id="KW-0479">Metal-binding</keyword>
<evidence type="ECO:0000256" key="8">
    <source>
        <dbReference type="ARBA" id="ARBA00022840"/>
    </source>
</evidence>
<dbReference type="STRING" id="1802055.A3A74_06365"/>
<evidence type="ECO:0000313" key="17">
    <source>
        <dbReference type="EMBL" id="OGK42630.1"/>
    </source>
</evidence>
<feature type="binding site" evidence="14">
    <location>
        <position position="447"/>
    </location>
    <ligand>
        <name>ATP</name>
        <dbReference type="ChEBI" id="CHEBI:30616"/>
    </ligand>
</feature>
<dbReference type="PROSITE" id="PS50160">
    <property type="entry name" value="DNA_LIGASE_A3"/>
    <property type="match status" value="1"/>
</dbReference>
<dbReference type="Gene3D" id="1.10.3260.10">
    <property type="entry name" value="DNA ligase, ATP-dependent, N-terminal domain"/>
    <property type="match status" value="1"/>
</dbReference>
<dbReference type="GO" id="GO:0003910">
    <property type="term" value="F:DNA ligase (ATP) activity"/>
    <property type="evidence" value="ECO:0007669"/>
    <property type="project" value="UniProtKB-UniRule"/>
</dbReference>
<comment type="catalytic activity">
    <reaction evidence="13 14">
        <text>ATP + (deoxyribonucleotide)n-3'-hydroxyl + 5'-phospho-(deoxyribonucleotide)m = (deoxyribonucleotide)n+m + AMP + diphosphate.</text>
        <dbReference type="EC" id="6.5.1.1"/>
    </reaction>
</comment>
<dbReference type="SUPFAM" id="SSF50249">
    <property type="entry name" value="Nucleic acid-binding proteins"/>
    <property type="match status" value="1"/>
</dbReference>
<evidence type="ECO:0000259" key="16">
    <source>
        <dbReference type="PROSITE" id="PS50160"/>
    </source>
</evidence>
<dbReference type="InterPro" id="IPR012308">
    <property type="entry name" value="DNA_ligase_ATP-dep_N"/>
</dbReference>
<dbReference type="PANTHER" id="PTHR45674">
    <property type="entry name" value="DNA LIGASE 1/3 FAMILY MEMBER"/>
    <property type="match status" value="1"/>
</dbReference>
<evidence type="ECO:0000256" key="9">
    <source>
        <dbReference type="ARBA" id="ARBA00022842"/>
    </source>
</evidence>
<dbReference type="GO" id="GO:0051301">
    <property type="term" value="P:cell division"/>
    <property type="evidence" value="ECO:0007669"/>
    <property type="project" value="UniProtKB-KW"/>
</dbReference>
<keyword evidence="2 14" id="KW-0436">Ligase</keyword>